<protein>
    <recommendedName>
        <fullName evidence="2">RRP15-like protein</fullName>
    </recommendedName>
</protein>
<evidence type="ECO:0000313" key="4">
    <source>
        <dbReference type="Proteomes" id="UP000887569"/>
    </source>
</evidence>
<evidence type="ECO:0000256" key="1">
    <source>
        <dbReference type="ARBA" id="ARBA00007462"/>
    </source>
</evidence>
<feature type="region of interest" description="Disordered" evidence="3">
    <location>
        <begin position="1"/>
        <end position="75"/>
    </location>
</feature>
<name>A0A915AHH9_PARUN</name>
<evidence type="ECO:0000256" key="3">
    <source>
        <dbReference type="SAM" id="MobiDB-lite"/>
    </source>
</evidence>
<feature type="region of interest" description="Disordered" evidence="3">
    <location>
        <begin position="160"/>
        <end position="205"/>
    </location>
</feature>
<comment type="similarity">
    <text evidence="1">Belongs to the RRP15 family.</text>
</comment>
<accession>A0A915AHH9</accession>
<dbReference type="GO" id="GO:0000460">
    <property type="term" value="P:maturation of 5.8S rRNA"/>
    <property type="evidence" value="ECO:0007669"/>
    <property type="project" value="TreeGrafter"/>
</dbReference>
<feature type="compositionally biased region" description="Basic and acidic residues" evidence="3">
    <location>
        <begin position="1"/>
        <end position="12"/>
    </location>
</feature>
<evidence type="ECO:0000313" key="6">
    <source>
        <dbReference type="WBParaSite" id="PgR006_g048_t02"/>
    </source>
</evidence>
<dbReference type="InterPro" id="IPR012459">
    <property type="entry name" value="Rrp15"/>
</dbReference>
<dbReference type="WBParaSite" id="PgR006_g048_t02">
    <property type="protein sequence ID" value="PgR006_g048_t02"/>
    <property type="gene ID" value="PgR006_g048"/>
</dbReference>
<dbReference type="Proteomes" id="UP000887569">
    <property type="component" value="Unplaced"/>
</dbReference>
<dbReference type="WBParaSite" id="PgR006_g048_t01">
    <property type="protein sequence ID" value="PgR006_g048_t01"/>
    <property type="gene ID" value="PgR006_g048"/>
</dbReference>
<evidence type="ECO:0000313" key="5">
    <source>
        <dbReference type="WBParaSite" id="PgR006_g048_t01"/>
    </source>
</evidence>
<dbReference type="GO" id="GO:0000470">
    <property type="term" value="P:maturation of LSU-rRNA"/>
    <property type="evidence" value="ECO:0007669"/>
    <property type="project" value="TreeGrafter"/>
</dbReference>
<dbReference type="PANTHER" id="PTHR13245">
    <property type="entry name" value="RRP15-LIKE PROTEIN"/>
    <property type="match status" value="1"/>
</dbReference>
<keyword evidence="4" id="KW-1185">Reference proteome</keyword>
<dbReference type="AlphaFoldDB" id="A0A915AHH9"/>
<feature type="compositionally biased region" description="Low complexity" evidence="3">
    <location>
        <begin position="13"/>
        <end position="35"/>
    </location>
</feature>
<dbReference type="PANTHER" id="PTHR13245:SF14">
    <property type="entry name" value="RRP15-LIKE PROTEIN"/>
    <property type="match status" value="1"/>
</dbReference>
<evidence type="ECO:0000256" key="2">
    <source>
        <dbReference type="ARBA" id="ARBA00017475"/>
    </source>
</evidence>
<sequence>MAGYKDRLEIKEGTSSSSGSDDVTESSGSSSADESLQAKLPPIRDVGSTVEFPEEVNQKSQKLKKKKRLTKRERSAKLLAKRELDRMCMVKPNAVSDREEERILIRRATKGVVHLFNAVAERQKELGAKLALKDKGGKGLLARELGSAAFKKKLAQKLALKDEDRNSETREEWLSDSDMKEEPLRKGQDLMDTSEVKTEPESDDD</sequence>
<organism evidence="4 5">
    <name type="scientific">Parascaris univalens</name>
    <name type="common">Nematode worm</name>
    <dbReference type="NCBI Taxonomy" id="6257"/>
    <lineage>
        <taxon>Eukaryota</taxon>
        <taxon>Metazoa</taxon>
        <taxon>Ecdysozoa</taxon>
        <taxon>Nematoda</taxon>
        <taxon>Chromadorea</taxon>
        <taxon>Rhabditida</taxon>
        <taxon>Spirurina</taxon>
        <taxon>Ascaridomorpha</taxon>
        <taxon>Ascaridoidea</taxon>
        <taxon>Ascarididae</taxon>
        <taxon>Parascaris</taxon>
    </lineage>
</organism>
<proteinExistence type="inferred from homology"/>
<reference evidence="5 6" key="1">
    <citation type="submission" date="2022-11" db="UniProtKB">
        <authorList>
            <consortium name="WormBaseParasite"/>
        </authorList>
    </citation>
    <scope>IDENTIFICATION</scope>
</reference>
<dbReference type="Pfam" id="PF07890">
    <property type="entry name" value="Rrp15p"/>
    <property type="match status" value="1"/>
</dbReference>
<dbReference type="GO" id="GO:0030687">
    <property type="term" value="C:preribosome, large subunit precursor"/>
    <property type="evidence" value="ECO:0007669"/>
    <property type="project" value="TreeGrafter"/>
</dbReference>
<feature type="compositionally biased region" description="Basic residues" evidence="3">
    <location>
        <begin position="61"/>
        <end position="71"/>
    </location>
</feature>